<feature type="compositionally biased region" description="Basic and acidic residues" evidence="1">
    <location>
        <begin position="492"/>
        <end position="503"/>
    </location>
</feature>
<evidence type="ECO:0000313" key="2">
    <source>
        <dbReference type="EMBL" id="KAH7276320.1"/>
    </source>
</evidence>
<keyword evidence="3" id="KW-1185">Reference proteome</keyword>
<feature type="region of interest" description="Disordered" evidence="1">
    <location>
        <begin position="486"/>
        <end position="505"/>
    </location>
</feature>
<feature type="region of interest" description="Disordered" evidence="1">
    <location>
        <begin position="198"/>
        <end position="228"/>
    </location>
</feature>
<dbReference type="AlphaFoldDB" id="A0A8T2PXZ5"/>
<dbReference type="Proteomes" id="UP000825935">
    <property type="component" value="Chromosome 39"/>
</dbReference>
<evidence type="ECO:0000313" key="3">
    <source>
        <dbReference type="Proteomes" id="UP000825935"/>
    </source>
</evidence>
<dbReference type="EMBL" id="CM035444">
    <property type="protein sequence ID" value="KAH7276319.1"/>
    <property type="molecule type" value="Genomic_DNA"/>
</dbReference>
<evidence type="ECO:0000256" key="1">
    <source>
        <dbReference type="SAM" id="MobiDB-lite"/>
    </source>
</evidence>
<organism evidence="2 3">
    <name type="scientific">Ceratopteris richardii</name>
    <name type="common">Triangle waterfern</name>
    <dbReference type="NCBI Taxonomy" id="49495"/>
    <lineage>
        <taxon>Eukaryota</taxon>
        <taxon>Viridiplantae</taxon>
        <taxon>Streptophyta</taxon>
        <taxon>Embryophyta</taxon>
        <taxon>Tracheophyta</taxon>
        <taxon>Polypodiopsida</taxon>
        <taxon>Polypodiidae</taxon>
        <taxon>Polypodiales</taxon>
        <taxon>Pteridineae</taxon>
        <taxon>Pteridaceae</taxon>
        <taxon>Parkerioideae</taxon>
        <taxon>Ceratopteris</taxon>
    </lineage>
</organism>
<comment type="caution">
    <text evidence="2">The sequence shown here is derived from an EMBL/GenBank/DDBJ whole genome shotgun (WGS) entry which is preliminary data.</text>
</comment>
<proteinExistence type="predicted"/>
<name>A0A8T2PXZ5_CERRI</name>
<protein>
    <submittedName>
        <fullName evidence="2">Uncharacterized protein</fullName>
    </submittedName>
</protein>
<gene>
    <name evidence="2" type="ORF">KP509_39G002600</name>
</gene>
<reference evidence="2" key="1">
    <citation type="submission" date="2021-08" db="EMBL/GenBank/DDBJ databases">
        <title>WGS assembly of Ceratopteris richardii.</title>
        <authorList>
            <person name="Marchant D.B."/>
            <person name="Chen G."/>
            <person name="Jenkins J."/>
            <person name="Shu S."/>
            <person name="Leebens-Mack J."/>
            <person name="Grimwood J."/>
            <person name="Schmutz J."/>
            <person name="Soltis P."/>
            <person name="Soltis D."/>
            <person name="Chen Z.-H."/>
        </authorList>
    </citation>
    <scope>NUCLEOTIDE SEQUENCE</scope>
    <source>
        <strain evidence="2">Whitten #5841</strain>
        <tissue evidence="2">Leaf</tissue>
    </source>
</reference>
<dbReference type="EMBL" id="CM035444">
    <property type="protein sequence ID" value="KAH7276320.1"/>
    <property type="molecule type" value="Genomic_DNA"/>
</dbReference>
<feature type="compositionally biased region" description="Polar residues" evidence="1">
    <location>
        <begin position="214"/>
        <end position="225"/>
    </location>
</feature>
<sequence length="525" mass="58008">MLMQDSHLKSRSITPGSKDDFQHVLIPACELGVERYCKFREENPSWQPKLYVETVACQNFKLCEGCQECVSICRFNDFKRQLIMECTSPLKGTAKPYSLSNFRPINQFESSMEEDAMPCQTVSLSAVNKAIQQYQNKGTPLEETIMPKPPIVSSAVKEKPLAVNVGLKTKSDACRNHPEGVDLGVTRSSEFGIIQGAVSEHGTSSDDFSEDPMTASQMDDVSFSDQSRDKVASAKTSDFPGSLKAEVPMSMDDEDMSEYVLATHQIPHGRSFSNLSHNMQKRLHDHFRKTYPTCPYCNSNSYVRFRYFNNSGKSSLLQPRYSCRNPNTCLAVQEKGGKSGSRDFTLPKPKEVEIFKEAPMPSSLDHSNGLHGRSMLRPQMIACYGVKRPSEELGLSEGGEKSRKLPNTTLSLQPLNQPASDISNMQSVAALKEMIVAKSGKPSEDSNSSSSIQIANDEQTTINLRCRAEASSDNGRLVVHPMSLQKMVSTSGKEEGTSTERSSKGGKIAELNIRMLIDLSSSSLC</sequence>
<dbReference type="EMBL" id="CM035444">
    <property type="protein sequence ID" value="KAH7276318.1"/>
    <property type="molecule type" value="Genomic_DNA"/>
</dbReference>
<accession>A0A8T2PXZ5</accession>